<dbReference type="AlphaFoldDB" id="A0A919K785"/>
<feature type="region of interest" description="Disordered" evidence="1">
    <location>
        <begin position="1"/>
        <end position="38"/>
    </location>
</feature>
<evidence type="ECO:0000313" key="3">
    <source>
        <dbReference type="Proteomes" id="UP000636960"/>
    </source>
</evidence>
<accession>A0A919K785</accession>
<proteinExistence type="predicted"/>
<name>A0A919K785_9ACTN</name>
<dbReference type="RefSeq" id="WP_203786803.1">
    <property type="nucleotide sequence ID" value="NZ_BOMV01000077.1"/>
</dbReference>
<organism evidence="2 3">
    <name type="scientific">Paractinoplanes rishiriensis</name>
    <dbReference type="NCBI Taxonomy" id="1050105"/>
    <lineage>
        <taxon>Bacteria</taxon>
        <taxon>Bacillati</taxon>
        <taxon>Actinomycetota</taxon>
        <taxon>Actinomycetes</taxon>
        <taxon>Micromonosporales</taxon>
        <taxon>Micromonosporaceae</taxon>
        <taxon>Paractinoplanes</taxon>
    </lineage>
</organism>
<evidence type="ECO:0000256" key="1">
    <source>
        <dbReference type="SAM" id="MobiDB-lite"/>
    </source>
</evidence>
<dbReference type="EMBL" id="BOMV01000077">
    <property type="protein sequence ID" value="GIE99798.1"/>
    <property type="molecule type" value="Genomic_DNA"/>
</dbReference>
<reference evidence="2" key="1">
    <citation type="submission" date="2021-01" db="EMBL/GenBank/DDBJ databases">
        <title>Whole genome shotgun sequence of Actinoplanes rishiriensis NBRC 108556.</title>
        <authorList>
            <person name="Komaki H."/>
            <person name="Tamura T."/>
        </authorList>
    </citation>
    <scope>NUCLEOTIDE SEQUENCE</scope>
    <source>
        <strain evidence="2">NBRC 108556</strain>
    </source>
</reference>
<evidence type="ECO:0000313" key="2">
    <source>
        <dbReference type="EMBL" id="GIE99798.1"/>
    </source>
</evidence>
<comment type="caution">
    <text evidence="2">The sequence shown here is derived from an EMBL/GenBank/DDBJ whole genome shotgun (WGS) entry which is preliminary data.</text>
</comment>
<protein>
    <submittedName>
        <fullName evidence="2">Uncharacterized protein</fullName>
    </submittedName>
</protein>
<keyword evidence="3" id="KW-1185">Reference proteome</keyword>
<dbReference type="Proteomes" id="UP000636960">
    <property type="component" value="Unassembled WGS sequence"/>
</dbReference>
<gene>
    <name evidence="2" type="ORF">Ari01nite_72630</name>
</gene>
<sequence length="126" mass="13672">MRECDAQRTTKIARDPGGGGGQHLPGDPARRRGGPGGSRIRLQLLDRDELAADPVAAFVSLPGHFEGANRLITFTFYKTGIDPFGDIRFRATASGPWTLNAYLTIQSGQAFNFWNTFATNVGRAYG</sequence>
<feature type="compositionally biased region" description="Basic and acidic residues" evidence="1">
    <location>
        <begin position="1"/>
        <end position="14"/>
    </location>
</feature>